<evidence type="ECO:0000313" key="4">
    <source>
        <dbReference type="Proteomes" id="UP000011087"/>
    </source>
</evidence>
<dbReference type="HOGENOM" id="CLU_1655519_0_0_1"/>
<keyword evidence="4" id="KW-1185">Reference proteome</keyword>
<sequence>MSTIVQAPYTIGAGSIFGRPTPAQLLNYDNDADEESDSNFMNLEDLARYEGEHATLRNLGTVTFFDRRTRTRMPPVDLLALSVDVSRPIVRVTDENMHMYYSSWLDMTRSNLKNCGMYDDSLDDKNSMMIPDGLYDDDMEDESDESELDESPKGGSMLDI</sequence>
<dbReference type="KEGG" id="gtt:GUITHDRAFT_153492"/>
<dbReference type="AlphaFoldDB" id="L1J269"/>
<evidence type="ECO:0000256" key="1">
    <source>
        <dbReference type="SAM" id="MobiDB-lite"/>
    </source>
</evidence>
<proteinExistence type="predicted"/>
<dbReference type="GeneID" id="17299265"/>
<dbReference type="Proteomes" id="UP000011087">
    <property type="component" value="Unassembled WGS sequence"/>
</dbReference>
<evidence type="ECO:0000313" key="3">
    <source>
        <dbReference type="EnsemblProtists" id="EKX42623"/>
    </source>
</evidence>
<organism evidence="2">
    <name type="scientific">Guillardia theta (strain CCMP2712)</name>
    <name type="common">Cryptophyte</name>
    <dbReference type="NCBI Taxonomy" id="905079"/>
    <lineage>
        <taxon>Eukaryota</taxon>
        <taxon>Cryptophyceae</taxon>
        <taxon>Pyrenomonadales</taxon>
        <taxon>Geminigeraceae</taxon>
        <taxon>Guillardia</taxon>
    </lineage>
</organism>
<dbReference type="EMBL" id="JH993015">
    <property type="protein sequence ID" value="EKX42623.1"/>
    <property type="molecule type" value="Genomic_DNA"/>
</dbReference>
<feature type="compositionally biased region" description="Acidic residues" evidence="1">
    <location>
        <begin position="134"/>
        <end position="149"/>
    </location>
</feature>
<reference evidence="3" key="3">
    <citation type="submission" date="2015-06" db="UniProtKB">
        <authorList>
            <consortium name="EnsemblProtists"/>
        </authorList>
    </citation>
    <scope>IDENTIFICATION</scope>
</reference>
<accession>L1J269</accession>
<reference evidence="4" key="2">
    <citation type="submission" date="2012-11" db="EMBL/GenBank/DDBJ databases">
        <authorList>
            <person name="Kuo A."/>
            <person name="Curtis B.A."/>
            <person name="Tanifuji G."/>
            <person name="Burki F."/>
            <person name="Gruber A."/>
            <person name="Irimia M."/>
            <person name="Maruyama S."/>
            <person name="Arias M.C."/>
            <person name="Ball S.G."/>
            <person name="Gile G.H."/>
            <person name="Hirakawa Y."/>
            <person name="Hopkins J.F."/>
            <person name="Rensing S.A."/>
            <person name="Schmutz J."/>
            <person name="Symeonidi A."/>
            <person name="Elias M."/>
            <person name="Eveleigh R.J."/>
            <person name="Herman E.K."/>
            <person name="Klute M.J."/>
            <person name="Nakayama T."/>
            <person name="Obornik M."/>
            <person name="Reyes-Prieto A."/>
            <person name="Armbrust E.V."/>
            <person name="Aves S.J."/>
            <person name="Beiko R.G."/>
            <person name="Coutinho P."/>
            <person name="Dacks J.B."/>
            <person name="Durnford D.G."/>
            <person name="Fast N.M."/>
            <person name="Green B.R."/>
            <person name="Grisdale C."/>
            <person name="Hempe F."/>
            <person name="Henrissat B."/>
            <person name="Hoppner M.P."/>
            <person name="Ishida K.-I."/>
            <person name="Kim E."/>
            <person name="Koreny L."/>
            <person name="Kroth P.G."/>
            <person name="Liu Y."/>
            <person name="Malik S.-B."/>
            <person name="Maier U.G."/>
            <person name="McRose D."/>
            <person name="Mock T."/>
            <person name="Neilson J.A."/>
            <person name="Onodera N.T."/>
            <person name="Poole A.M."/>
            <person name="Pritham E.J."/>
            <person name="Richards T.A."/>
            <person name="Rocap G."/>
            <person name="Roy S.W."/>
            <person name="Sarai C."/>
            <person name="Schaack S."/>
            <person name="Shirato S."/>
            <person name="Slamovits C.H."/>
            <person name="Spencer D.F."/>
            <person name="Suzuki S."/>
            <person name="Worden A.Z."/>
            <person name="Zauner S."/>
            <person name="Barry K."/>
            <person name="Bell C."/>
            <person name="Bharti A.K."/>
            <person name="Crow J.A."/>
            <person name="Grimwood J."/>
            <person name="Kramer R."/>
            <person name="Lindquist E."/>
            <person name="Lucas S."/>
            <person name="Salamov A."/>
            <person name="McFadden G.I."/>
            <person name="Lane C.E."/>
            <person name="Keeling P.J."/>
            <person name="Gray M.W."/>
            <person name="Grigoriev I.V."/>
            <person name="Archibald J.M."/>
        </authorList>
    </citation>
    <scope>NUCLEOTIDE SEQUENCE</scope>
    <source>
        <strain evidence="4">CCMP2712</strain>
    </source>
</reference>
<reference evidence="2 4" key="1">
    <citation type="journal article" date="2012" name="Nature">
        <title>Algal genomes reveal evolutionary mosaicism and the fate of nucleomorphs.</title>
        <authorList>
            <consortium name="DOE Joint Genome Institute"/>
            <person name="Curtis B.A."/>
            <person name="Tanifuji G."/>
            <person name="Burki F."/>
            <person name="Gruber A."/>
            <person name="Irimia M."/>
            <person name="Maruyama S."/>
            <person name="Arias M.C."/>
            <person name="Ball S.G."/>
            <person name="Gile G.H."/>
            <person name="Hirakawa Y."/>
            <person name="Hopkins J.F."/>
            <person name="Kuo A."/>
            <person name="Rensing S.A."/>
            <person name="Schmutz J."/>
            <person name="Symeonidi A."/>
            <person name="Elias M."/>
            <person name="Eveleigh R.J."/>
            <person name="Herman E.K."/>
            <person name="Klute M.J."/>
            <person name="Nakayama T."/>
            <person name="Obornik M."/>
            <person name="Reyes-Prieto A."/>
            <person name="Armbrust E.V."/>
            <person name="Aves S.J."/>
            <person name="Beiko R.G."/>
            <person name="Coutinho P."/>
            <person name="Dacks J.B."/>
            <person name="Durnford D.G."/>
            <person name="Fast N.M."/>
            <person name="Green B.R."/>
            <person name="Grisdale C.J."/>
            <person name="Hempel F."/>
            <person name="Henrissat B."/>
            <person name="Hoppner M.P."/>
            <person name="Ishida K."/>
            <person name="Kim E."/>
            <person name="Koreny L."/>
            <person name="Kroth P.G."/>
            <person name="Liu Y."/>
            <person name="Malik S.B."/>
            <person name="Maier U.G."/>
            <person name="McRose D."/>
            <person name="Mock T."/>
            <person name="Neilson J.A."/>
            <person name="Onodera N.T."/>
            <person name="Poole A.M."/>
            <person name="Pritham E.J."/>
            <person name="Richards T.A."/>
            <person name="Rocap G."/>
            <person name="Roy S.W."/>
            <person name="Sarai C."/>
            <person name="Schaack S."/>
            <person name="Shirato S."/>
            <person name="Slamovits C.H."/>
            <person name="Spencer D.F."/>
            <person name="Suzuki S."/>
            <person name="Worden A.Z."/>
            <person name="Zauner S."/>
            <person name="Barry K."/>
            <person name="Bell C."/>
            <person name="Bharti A.K."/>
            <person name="Crow J.A."/>
            <person name="Grimwood J."/>
            <person name="Kramer R."/>
            <person name="Lindquist E."/>
            <person name="Lucas S."/>
            <person name="Salamov A."/>
            <person name="McFadden G.I."/>
            <person name="Lane C.E."/>
            <person name="Keeling P.J."/>
            <person name="Gray M.W."/>
            <person name="Grigoriev I.V."/>
            <person name="Archibald J.M."/>
        </authorList>
    </citation>
    <scope>NUCLEOTIDE SEQUENCE</scope>
    <source>
        <strain evidence="2 4">CCMP2712</strain>
    </source>
</reference>
<protein>
    <submittedName>
        <fullName evidence="2 3">Uncharacterized protein</fullName>
    </submittedName>
</protein>
<dbReference type="RefSeq" id="XP_005829603.1">
    <property type="nucleotide sequence ID" value="XM_005829546.1"/>
</dbReference>
<dbReference type="PaxDb" id="55529-EKX42623"/>
<evidence type="ECO:0000313" key="2">
    <source>
        <dbReference type="EMBL" id="EKX42623.1"/>
    </source>
</evidence>
<gene>
    <name evidence="2" type="ORF">GUITHDRAFT_153492</name>
</gene>
<dbReference type="EnsemblProtists" id="EKX42623">
    <property type="protein sequence ID" value="EKX42623"/>
    <property type="gene ID" value="GUITHDRAFT_153492"/>
</dbReference>
<feature type="region of interest" description="Disordered" evidence="1">
    <location>
        <begin position="129"/>
        <end position="160"/>
    </location>
</feature>
<name>L1J269_GUITC</name>